<keyword evidence="4" id="KW-1185">Reference proteome</keyword>
<dbReference type="InterPro" id="IPR037914">
    <property type="entry name" value="SpoVT-AbrB_sf"/>
</dbReference>
<feature type="domain" description="SpoVT-AbrB" evidence="2">
    <location>
        <begin position="21"/>
        <end position="66"/>
    </location>
</feature>
<evidence type="ECO:0000313" key="4">
    <source>
        <dbReference type="Proteomes" id="UP001057498"/>
    </source>
</evidence>
<dbReference type="SUPFAM" id="SSF89447">
    <property type="entry name" value="AbrB/MazE/MraZ-like"/>
    <property type="match status" value="1"/>
</dbReference>
<dbReference type="Proteomes" id="UP001057498">
    <property type="component" value="Chromosome"/>
</dbReference>
<organism evidence="3 4">
    <name type="scientific">Sphaerotilus microaerophilus</name>
    <dbReference type="NCBI Taxonomy" id="2914710"/>
    <lineage>
        <taxon>Bacteria</taxon>
        <taxon>Pseudomonadati</taxon>
        <taxon>Pseudomonadota</taxon>
        <taxon>Betaproteobacteria</taxon>
        <taxon>Burkholderiales</taxon>
        <taxon>Sphaerotilaceae</taxon>
        <taxon>Sphaerotilus</taxon>
    </lineage>
</organism>
<protein>
    <recommendedName>
        <fullName evidence="2">SpoVT-AbrB domain-containing protein</fullName>
    </recommendedName>
</protein>
<evidence type="ECO:0000256" key="1">
    <source>
        <dbReference type="PROSITE-ProRule" id="PRU01076"/>
    </source>
</evidence>
<reference evidence="3" key="1">
    <citation type="submission" date="2022-04" db="EMBL/GenBank/DDBJ databases">
        <title>Whole genome sequence of Sphaerotilus sp. FB-5.</title>
        <authorList>
            <person name="Takeda M."/>
            <person name="Narihara S."/>
            <person name="Akimoto M."/>
            <person name="Akimoto R."/>
            <person name="Nishiyashiki S."/>
            <person name="Murakami T."/>
        </authorList>
    </citation>
    <scope>NUCLEOTIDE SEQUENCE</scope>
    <source>
        <strain evidence="3">FB-5</strain>
    </source>
</reference>
<evidence type="ECO:0000259" key="2">
    <source>
        <dbReference type="PROSITE" id="PS51740"/>
    </source>
</evidence>
<sequence>MSLLAGLDWVAADDATSRSMTTTVTLRSRRRITLPAPIAAAASLCPGDALNVEWAGGRIVLTPIPAASQTRQPMSRFLGAARGVYGDSAEEADNELRCQRASW</sequence>
<gene>
    <name evidence="3" type="ORF">CATMQ487_17180</name>
</gene>
<dbReference type="InterPro" id="IPR007159">
    <property type="entry name" value="SpoVT-AbrB_dom"/>
</dbReference>
<dbReference type="PROSITE" id="PS51740">
    <property type="entry name" value="SPOVT_ABRB"/>
    <property type="match status" value="1"/>
</dbReference>
<keyword evidence="1" id="KW-0238">DNA-binding</keyword>
<proteinExistence type="predicted"/>
<dbReference type="Gene3D" id="2.10.260.10">
    <property type="match status" value="1"/>
</dbReference>
<name>A0ABN6PIG7_9BURK</name>
<accession>A0ABN6PIG7</accession>
<dbReference type="EMBL" id="AP025730">
    <property type="protein sequence ID" value="BDI04748.1"/>
    <property type="molecule type" value="Genomic_DNA"/>
</dbReference>
<evidence type="ECO:0000313" key="3">
    <source>
        <dbReference type="EMBL" id="BDI04748.1"/>
    </source>
</evidence>